<dbReference type="InterPro" id="IPR002488">
    <property type="entry name" value="Gemini_C4"/>
</dbReference>
<accession>A0A190D9I4</accession>
<name>A0A190D9I4_9GEMI</name>
<protein>
    <submittedName>
        <fullName evidence="3">AC4</fullName>
    </submittedName>
</protein>
<sequence length="77" mass="8521">MGCLISMCSSSSKGNTSAQIRDSSTWNPQAGQHLTIQTFRELRARQMLNHTSRREAISSTMASSRSIQGVHEVRVNV</sequence>
<evidence type="ECO:0000313" key="4">
    <source>
        <dbReference type="Proteomes" id="UP000297100"/>
    </source>
</evidence>
<evidence type="ECO:0000256" key="2">
    <source>
        <dbReference type="ARBA" id="ARBA00022581"/>
    </source>
</evidence>
<evidence type="ECO:0000313" key="3">
    <source>
        <dbReference type="EMBL" id="ALQ10821.1"/>
    </source>
</evidence>
<keyword evidence="2" id="KW-0945">Host-virus interaction</keyword>
<dbReference type="Proteomes" id="UP000297100">
    <property type="component" value="Genome"/>
</dbReference>
<organism evidence="3 4">
    <name type="scientific">West African Asystasia virus 1</name>
    <dbReference type="NCBI Taxonomy" id="1046573"/>
    <lineage>
        <taxon>Viruses</taxon>
        <taxon>Monodnaviria</taxon>
        <taxon>Shotokuvirae</taxon>
        <taxon>Cressdnaviricota</taxon>
        <taxon>Repensiviricetes</taxon>
        <taxon>Geplafuvirales</taxon>
        <taxon>Geminiviridae</taxon>
        <taxon>Begomovirus</taxon>
        <taxon>Begomovirus asystasiaprimi</taxon>
    </lineage>
</organism>
<comment type="similarity">
    <text evidence="1">Belongs to the geminiviridae protein AC4/C4 family.</text>
</comment>
<reference evidence="3 4" key="1">
    <citation type="submission" date="2015-08" db="EMBL/GenBank/DDBJ databases">
        <title>First report of Soybean chlorotic blotch virus and West African Asystasia virus 1 infecting cassava and a wild cassava relative in Cameroon and Togo.</title>
        <authorList>
            <person name="Leke W.N."/>
            <person name="Mignouna D.B."/>
            <person name="Brown J.K."/>
            <person name="Fondong V.N."/>
        </authorList>
    </citation>
    <scope>NUCLEOTIDE SEQUENCE [LARGE SCALE GENOMIC DNA]</scope>
    <source>
        <strain evidence="3">Benin-asystasia-58-14</strain>
    </source>
</reference>
<proteinExistence type="inferred from homology"/>
<dbReference type="EMBL" id="KT444609">
    <property type="protein sequence ID" value="ALQ10821.1"/>
    <property type="molecule type" value="Genomic_DNA"/>
</dbReference>
<dbReference type="KEGG" id="vg:80549063"/>
<keyword evidence="4" id="KW-1185">Reference proteome</keyword>
<dbReference type="Pfam" id="PF01492">
    <property type="entry name" value="Gemini_C4"/>
    <property type="match status" value="1"/>
</dbReference>
<dbReference type="GeneID" id="80549063"/>
<evidence type="ECO:0000256" key="1">
    <source>
        <dbReference type="ARBA" id="ARBA00008996"/>
    </source>
</evidence>
<dbReference type="RefSeq" id="YP_010839401.1">
    <property type="nucleotide sequence ID" value="NC_077803.1"/>
</dbReference>